<evidence type="ECO:0000256" key="1">
    <source>
        <dbReference type="SAM" id="MobiDB-lite"/>
    </source>
</evidence>
<keyword evidence="2" id="KW-0812">Transmembrane</keyword>
<dbReference type="Proteomes" id="UP000076532">
    <property type="component" value="Unassembled WGS sequence"/>
</dbReference>
<feature type="compositionally biased region" description="Pro residues" evidence="1">
    <location>
        <begin position="225"/>
        <end position="235"/>
    </location>
</feature>
<protein>
    <submittedName>
        <fullName evidence="3">Uncharacterized protein</fullName>
    </submittedName>
</protein>
<keyword evidence="4" id="KW-1185">Reference proteome</keyword>
<evidence type="ECO:0000256" key="2">
    <source>
        <dbReference type="SAM" id="Phobius"/>
    </source>
</evidence>
<accession>A0A166JWN8</accession>
<gene>
    <name evidence="3" type="ORF">FIBSPDRAFT_919601</name>
</gene>
<sequence>MCMYRSASSRMPAWTTIVSTPSPRAIFCADARETDDFRQLRTFSILLGALFLAAALIELLGVASCFTQRLAIIRAYAFGSVLSALLIVAGSLISVIVHFSQKSEIIGSCEKLVTSSDLNVSFGWFGSHTSDQLTPSQAAEFCQDGWNHESWSSILVLLAEIVLSALFSVLAFTYYRQCLDPTSTANAFRAPSNQMRAEGAAYPGHYNRPYNNGGALSNLSYDAPFAPPPGPPPQFAPMHSEDDLGKPPMYHEGGYGGGMGMDKDGMDKGGKADDPFADFEGDPLRKPCAGWLVGF</sequence>
<feature type="transmembrane region" description="Helical" evidence="2">
    <location>
        <begin position="154"/>
        <end position="175"/>
    </location>
</feature>
<dbReference type="EMBL" id="KV417548">
    <property type="protein sequence ID" value="KZP21290.1"/>
    <property type="molecule type" value="Genomic_DNA"/>
</dbReference>
<name>A0A166JWN8_9AGAM</name>
<evidence type="ECO:0000313" key="4">
    <source>
        <dbReference type="Proteomes" id="UP000076532"/>
    </source>
</evidence>
<keyword evidence="2" id="KW-0472">Membrane</keyword>
<evidence type="ECO:0000313" key="3">
    <source>
        <dbReference type="EMBL" id="KZP21290.1"/>
    </source>
</evidence>
<organism evidence="3 4">
    <name type="scientific">Athelia psychrophila</name>
    <dbReference type="NCBI Taxonomy" id="1759441"/>
    <lineage>
        <taxon>Eukaryota</taxon>
        <taxon>Fungi</taxon>
        <taxon>Dikarya</taxon>
        <taxon>Basidiomycota</taxon>
        <taxon>Agaricomycotina</taxon>
        <taxon>Agaricomycetes</taxon>
        <taxon>Agaricomycetidae</taxon>
        <taxon>Atheliales</taxon>
        <taxon>Atheliaceae</taxon>
        <taxon>Athelia</taxon>
    </lineage>
</organism>
<reference evidence="3 4" key="1">
    <citation type="journal article" date="2016" name="Mol. Biol. Evol.">
        <title>Comparative Genomics of Early-Diverging Mushroom-Forming Fungi Provides Insights into the Origins of Lignocellulose Decay Capabilities.</title>
        <authorList>
            <person name="Nagy L.G."/>
            <person name="Riley R."/>
            <person name="Tritt A."/>
            <person name="Adam C."/>
            <person name="Daum C."/>
            <person name="Floudas D."/>
            <person name="Sun H."/>
            <person name="Yadav J.S."/>
            <person name="Pangilinan J."/>
            <person name="Larsson K.H."/>
            <person name="Matsuura K."/>
            <person name="Barry K."/>
            <person name="Labutti K."/>
            <person name="Kuo R."/>
            <person name="Ohm R.A."/>
            <person name="Bhattacharya S.S."/>
            <person name="Shirouzu T."/>
            <person name="Yoshinaga Y."/>
            <person name="Martin F.M."/>
            <person name="Grigoriev I.V."/>
            <person name="Hibbett D.S."/>
        </authorList>
    </citation>
    <scope>NUCLEOTIDE SEQUENCE [LARGE SCALE GENOMIC DNA]</scope>
    <source>
        <strain evidence="3 4">CBS 109695</strain>
    </source>
</reference>
<feature type="transmembrane region" description="Helical" evidence="2">
    <location>
        <begin position="44"/>
        <end position="63"/>
    </location>
</feature>
<keyword evidence="2" id="KW-1133">Transmembrane helix</keyword>
<proteinExistence type="predicted"/>
<dbReference type="STRING" id="436010.A0A166JWN8"/>
<dbReference type="AlphaFoldDB" id="A0A166JWN8"/>
<dbReference type="OrthoDB" id="3352285at2759"/>
<feature type="region of interest" description="Disordered" evidence="1">
    <location>
        <begin position="221"/>
        <end position="281"/>
    </location>
</feature>
<feature type="transmembrane region" description="Helical" evidence="2">
    <location>
        <begin position="75"/>
        <end position="97"/>
    </location>
</feature>
<feature type="compositionally biased region" description="Basic and acidic residues" evidence="1">
    <location>
        <begin position="261"/>
        <end position="274"/>
    </location>
</feature>